<dbReference type="EMBL" id="FZOD01000164">
    <property type="protein sequence ID" value="SNT65094.1"/>
    <property type="molecule type" value="Genomic_DNA"/>
</dbReference>
<dbReference type="Proteomes" id="UP000198282">
    <property type="component" value="Unassembled WGS sequence"/>
</dbReference>
<reference evidence="1 2" key="1">
    <citation type="submission" date="2017-06" db="EMBL/GenBank/DDBJ databases">
        <authorList>
            <person name="Kim H.J."/>
            <person name="Triplett B.A."/>
        </authorList>
    </citation>
    <scope>NUCLEOTIDE SEQUENCE [LARGE SCALE GENOMIC DNA]</scope>
    <source>
        <strain evidence="1 2">CGMCC 4.2132</strain>
    </source>
</reference>
<proteinExistence type="predicted"/>
<organism evidence="1 2">
    <name type="scientific">Streptosporangium subroseum</name>
    <dbReference type="NCBI Taxonomy" id="106412"/>
    <lineage>
        <taxon>Bacteria</taxon>
        <taxon>Bacillati</taxon>
        <taxon>Actinomycetota</taxon>
        <taxon>Actinomycetes</taxon>
        <taxon>Streptosporangiales</taxon>
        <taxon>Streptosporangiaceae</taxon>
        <taxon>Streptosporangium</taxon>
    </lineage>
</organism>
<name>A0A239PEN8_9ACTN</name>
<protein>
    <submittedName>
        <fullName evidence="1">Uncharacterized protein</fullName>
    </submittedName>
</protein>
<evidence type="ECO:0000313" key="2">
    <source>
        <dbReference type="Proteomes" id="UP000198282"/>
    </source>
</evidence>
<keyword evidence="2" id="KW-1185">Reference proteome</keyword>
<sequence>MRVELPDGGIRVRRSDFATLAGHSPGGGMTASYDVRIWIFASKEPLKPAESTLEAAVFVLSPRRRFSSGALSGRKASR</sequence>
<dbReference type="AlphaFoldDB" id="A0A239PEN8"/>
<gene>
    <name evidence="1" type="ORF">SAMN05216276_11643</name>
</gene>
<evidence type="ECO:0000313" key="1">
    <source>
        <dbReference type="EMBL" id="SNT65094.1"/>
    </source>
</evidence>
<accession>A0A239PEN8</accession>